<dbReference type="Proteomes" id="UP001497623">
    <property type="component" value="Unassembled WGS sequence"/>
</dbReference>
<comment type="caution">
    <text evidence="1">The sequence shown here is derived from an EMBL/GenBank/DDBJ whole genome shotgun (WGS) entry which is preliminary data.</text>
</comment>
<protein>
    <submittedName>
        <fullName evidence="1">Uncharacterized protein</fullName>
    </submittedName>
</protein>
<dbReference type="EMBL" id="CAXKWB010017648">
    <property type="protein sequence ID" value="CAL4119494.1"/>
    <property type="molecule type" value="Genomic_DNA"/>
</dbReference>
<name>A0AAV2R811_MEGNR</name>
<evidence type="ECO:0000313" key="2">
    <source>
        <dbReference type="Proteomes" id="UP001497623"/>
    </source>
</evidence>
<gene>
    <name evidence="1" type="ORF">MNOR_LOCUS21687</name>
</gene>
<dbReference type="AlphaFoldDB" id="A0AAV2R811"/>
<reference evidence="1 2" key="1">
    <citation type="submission" date="2024-05" db="EMBL/GenBank/DDBJ databases">
        <authorList>
            <person name="Wallberg A."/>
        </authorList>
    </citation>
    <scope>NUCLEOTIDE SEQUENCE [LARGE SCALE GENOMIC DNA]</scope>
</reference>
<sequence length="119" mass="13153">MIHDADPRIKPKKALILNTIRSDDGEIRSCIGSNESIRPVNSFRDLELNVYDHYKLLDSDGMGHKVDVNTATKLLDSDGSNIVGPDLTVVGDEVPLLSPIPPRVERRSKIDARCKIGAY</sequence>
<evidence type="ECO:0000313" key="1">
    <source>
        <dbReference type="EMBL" id="CAL4119494.1"/>
    </source>
</evidence>
<proteinExistence type="predicted"/>
<organism evidence="1 2">
    <name type="scientific">Meganyctiphanes norvegica</name>
    <name type="common">Northern krill</name>
    <name type="synonym">Thysanopoda norvegica</name>
    <dbReference type="NCBI Taxonomy" id="48144"/>
    <lineage>
        <taxon>Eukaryota</taxon>
        <taxon>Metazoa</taxon>
        <taxon>Ecdysozoa</taxon>
        <taxon>Arthropoda</taxon>
        <taxon>Crustacea</taxon>
        <taxon>Multicrustacea</taxon>
        <taxon>Malacostraca</taxon>
        <taxon>Eumalacostraca</taxon>
        <taxon>Eucarida</taxon>
        <taxon>Euphausiacea</taxon>
        <taxon>Euphausiidae</taxon>
        <taxon>Meganyctiphanes</taxon>
    </lineage>
</organism>
<keyword evidence="2" id="KW-1185">Reference proteome</keyword>
<accession>A0AAV2R811</accession>